<dbReference type="Gene3D" id="1.10.287.130">
    <property type="match status" value="1"/>
</dbReference>
<keyword evidence="10" id="KW-0067">ATP-binding</keyword>
<dbReference type="InterPro" id="IPR003661">
    <property type="entry name" value="HisK_dim/P_dom"/>
</dbReference>
<gene>
    <name evidence="16" type="primary">phoR_6</name>
    <name evidence="16" type="ORF">WY13_02515</name>
</gene>
<dbReference type="Gene3D" id="6.10.340.10">
    <property type="match status" value="1"/>
</dbReference>
<evidence type="ECO:0000259" key="15">
    <source>
        <dbReference type="PROSITE" id="PS50109"/>
    </source>
</evidence>
<evidence type="ECO:0000256" key="13">
    <source>
        <dbReference type="ARBA" id="ARBA00023136"/>
    </source>
</evidence>
<comment type="caution">
    <text evidence="16">The sequence shown here is derived from an EMBL/GenBank/DDBJ whole genome shotgun (WGS) entry which is preliminary data.</text>
</comment>
<evidence type="ECO:0000256" key="7">
    <source>
        <dbReference type="ARBA" id="ARBA00022692"/>
    </source>
</evidence>
<dbReference type="RefSeq" id="WP_063555920.1">
    <property type="nucleotide sequence ID" value="NZ_LITT01000029.1"/>
</dbReference>
<keyword evidence="5" id="KW-0597">Phosphoprotein</keyword>
<dbReference type="Pfam" id="PF02518">
    <property type="entry name" value="HATPase_c"/>
    <property type="match status" value="1"/>
</dbReference>
<evidence type="ECO:0000256" key="4">
    <source>
        <dbReference type="ARBA" id="ARBA00022475"/>
    </source>
</evidence>
<keyword evidence="8" id="KW-0547">Nucleotide-binding</keyword>
<feature type="transmembrane region" description="Helical" evidence="14">
    <location>
        <begin position="166"/>
        <end position="190"/>
    </location>
</feature>
<dbReference type="InterPro" id="IPR003594">
    <property type="entry name" value="HATPase_dom"/>
</dbReference>
<dbReference type="PROSITE" id="PS50109">
    <property type="entry name" value="HIS_KIN"/>
    <property type="match status" value="1"/>
</dbReference>
<dbReference type="GO" id="GO:0005886">
    <property type="term" value="C:plasma membrane"/>
    <property type="evidence" value="ECO:0007669"/>
    <property type="project" value="UniProtKB-SubCell"/>
</dbReference>
<dbReference type="InterPro" id="IPR050398">
    <property type="entry name" value="HssS/ArlS-like"/>
</dbReference>
<evidence type="ECO:0000256" key="11">
    <source>
        <dbReference type="ARBA" id="ARBA00022989"/>
    </source>
</evidence>
<keyword evidence="12" id="KW-0902">Two-component regulatory system</keyword>
<evidence type="ECO:0000256" key="8">
    <source>
        <dbReference type="ARBA" id="ARBA00022741"/>
    </source>
</evidence>
<dbReference type="Proteomes" id="UP000077407">
    <property type="component" value="Unassembled WGS sequence"/>
</dbReference>
<dbReference type="SMART" id="SM00388">
    <property type="entry name" value="HisKA"/>
    <property type="match status" value="1"/>
</dbReference>
<keyword evidence="9" id="KW-0418">Kinase</keyword>
<dbReference type="AlphaFoldDB" id="A0A162L7Q6"/>
<protein>
    <recommendedName>
        <fullName evidence="3">histidine kinase</fullName>
        <ecNumber evidence="3">2.7.13.3</ecNumber>
    </recommendedName>
</protein>
<dbReference type="SMART" id="SM00387">
    <property type="entry name" value="HATPase_c"/>
    <property type="match status" value="1"/>
</dbReference>
<organism evidence="16 17">
    <name type="scientific">Clostridium ljungdahlii</name>
    <dbReference type="NCBI Taxonomy" id="1538"/>
    <lineage>
        <taxon>Bacteria</taxon>
        <taxon>Bacillati</taxon>
        <taxon>Bacillota</taxon>
        <taxon>Clostridia</taxon>
        <taxon>Eubacteriales</taxon>
        <taxon>Clostridiaceae</taxon>
        <taxon>Clostridium</taxon>
    </lineage>
</organism>
<dbReference type="Pfam" id="PF00512">
    <property type="entry name" value="HisKA"/>
    <property type="match status" value="1"/>
</dbReference>
<dbReference type="Gene3D" id="3.30.565.10">
    <property type="entry name" value="Histidine kinase-like ATPase, C-terminal domain"/>
    <property type="match status" value="1"/>
</dbReference>
<dbReference type="InterPro" id="IPR004358">
    <property type="entry name" value="Sig_transdc_His_kin-like_C"/>
</dbReference>
<feature type="transmembrane region" description="Helical" evidence="14">
    <location>
        <begin position="12"/>
        <end position="36"/>
    </location>
</feature>
<keyword evidence="4" id="KW-1003">Cell membrane</keyword>
<keyword evidence="6 16" id="KW-0808">Transferase</keyword>
<dbReference type="GO" id="GO:0000155">
    <property type="term" value="F:phosphorelay sensor kinase activity"/>
    <property type="evidence" value="ECO:0007669"/>
    <property type="project" value="InterPro"/>
</dbReference>
<dbReference type="EMBL" id="LITT01000029">
    <property type="protein sequence ID" value="OAA85568.1"/>
    <property type="molecule type" value="Genomic_DNA"/>
</dbReference>
<evidence type="ECO:0000256" key="14">
    <source>
        <dbReference type="SAM" id="Phobius"/>
    </source>
</evidence>
<evidence type="ECO:0000256" key="1">
    <source>
        <dbReference type="ARBA" id="ARBA00000085"/>
    </source>
</evidence>
<evidence type="ECO:0000256" key="10">
    <source>
        <dbReference type="ARBA" id="ARBA00022840"/>
    </source>
</evidence>
<proteinExistence type="predicted"/>
<evidence type="ECO:0000256" key="6">
    <source>
        <dbReference type="ARBA" id="ARBA00022679"/>
    </source>
</evidence>
<dbReference type="SUPFAM" id="SSF55874">
    <property type="entry name" value="ATPase domain of HSP90 chaperone/DNA topoisomerase II/histidine kinase"/>
    <property type="match status" value="1"/>
</dbReference>
<sequence length="470" mass="54238">MKIISKIKTNWTLTTKFLITLIFIVIIELFINLIVWNEVIVYTNENLTSLAPERVTLNFSKYIDFKNDIPFVNEDGKQEILKISGWIQIIDENFKEVYSFNKPKAVPTKYSPIEYTHIYKYDIANSSVFVSEKKYNNRSFAYIVGFPLNRVAKHTLTFNPSALKSFFWNGVILLLCINILAAIIIAYFLFGKRMAKPLQNIISGINNLAKGNYEINYPEKSVYKSVFSNLNNLSKTLKENKIKREELEKMRNTWISSISHDVKTPLSSIKGYAEIMKDPDYTFSENEIHEYSEIIYNKSSYIQSLVEDLNLTYKLKNKAVPLKKEEVNITSLLQNIIVGILNHPMYSNRNVNFYPENEKIKAFIDKKFFKRALSNLIFNAITHNKEDVQVDISIYEKDKIYIIIKDNGKGIPKKDLNYIFERYYRGTNTSTSTEGSGLGMAISKQIIDVHGGSIHIESILGEGTIITIIF</sequence>
<dbReference type="EC" id="2.7.13.3" evidence="3"/>
<keyword evidence="7 14" id="KW-0812">Transmembrane</keyword>
<dbReference type="CDD" id="cd00082">
    <property type="entry name" value="HisKA"/>
    <property type="match status" value="1"/>
</dbReference>
<evidence type="ECO:0000256" key="3">
    <source>
        <dbReference type="ARBA" id="ARBA00012438"/>
    </source>
</evidence>
<dbReference type="OrthoDB" id="368131at2"/>
<name>A0A162L7Q6_9CLOT</name>
<keyword evidence="11 14" id="KW-1133">Transmembrane helix</keyword>
<keyword evidence="13 14" id="KW-0472">Membrane</keyword>
<dbReference type="PATRIC" id="fig|1538.10.peg.2888"/>
<dbReference type="InterPro" id="IPR036097">
    <property type="entry name" value="HisK_dim/P_sf"/>
</dbReference>
<dbReference type="PRINTS" id="PR00344">
    <property type="entry name" value="BCTRLSENSOR"/>
</dbReference>
<accession>A0A162L7Q6</accession>
<evidence type="ECO:0000256" key="12">
    <source>
        <dbReference type="ARBA" id="ARBA00023012"/>
    </source>
</evidence>
<comment type="catalytic activity">
    <reaction evidence="1">
        <text>ATP + protein L-histidine = ADP + protein N-phospho-L-histidine.</text>
        <dbReference type="EC" id="2.7.13.3"/>
    </reaction>
</comment>
<reference evidence="16 17" key="1">
    <citation type="journal article" date="2015" name="Biotechnol. Bioeng.">
        <title>Genome sequence and phenotypic characterization of Caulobacter segnis.</title>
        <authorList>
            <person name="Patel S."/>
            <person name="Fletcher B."/>
            <person name="Scott D.C."/>
            <person name="Ely B."/>
        </authorList>
    </citation>
    <scope>NUCLEOTIDE SEQUENCE [LARGE SCALE GENOMIC DNA]</scope>
    <source>
        <strain evidence="16 17">ERI-2</strain>
    </source>
</reference>
<dbReference type="CDD" id="cd00075">
    <property type="entry name" value="HATPase"/>
    <property type="match status" value="1"/>
</dbReference>
<dbReference type="InterPro" id="IPR036890">
    <property type="entry name" value="HATPase_C_sf"/>
</dbReference>
<evidence type="ECO:0000256" key="5">
    <source>
        <dbReference type="ARBA" id="ARBA00022553"/>
    </source>
</evidence>
<dbReference type="PANTHER" id="PTHR45528">
    <property type="entry name" value="SENSOR HISTIDINE KINASE CPXA"/>
    <property type="match status" value="1"/>
</dbReference>
<comment type="subcellular location">
    <subcellularLocation>
        <location evidence="2">Cell membrane</location>
        <topology evidence="2">Multi-pass membrane protein</topology>
    </subcellularLocation>
</comment>
<dbReference type="SUPFAM" id="SSF47384">
    <property type="entry name" value="Homodimeric domain of signal transducing histidine kinase"/>
    <property type="match status" value="1"/>
</dbReference>
<evidence type="ECO:0000313" key="17">
    <source>
        <dbReference type="Proteomes" id="UP000077407"/>
    </source>
</evidence>
<evidence type="ECO:0000256" key="9">
    <source>
        <dbReference type="ARBA" id="ARBA00022777"/>
    </source>
</evidence>
<dbReference type="InterPro" id="IPR005467">
    <property type="entry name" value="His_kinase_dom"/>
</dbReference>
<dbReference type="PANTHER" id="PTHR45528:SF1">
    <property type="entry name" value="SENSOR HISTIDINE KINASE CPXA"/>
    <property type="match status" value="1"/>
</dbReference>
<evidence type="ECO:0000313" key="16">
    <source>
        <dbReference type="EMBL" id="OAA85568.1"/>
    </source>
</evidence>
<feature type="domain" description="Histidine kinase" evidence="15">
    <location>
        <begin position="257"/>
        <end position="470"/>
    </location>
</feature>
<evidence type="ECO:0000256" key="2">
    <source>
        <dbReference type="ARBA" id="ARBA00004651"/>
    </source>
</evidence>
<dbReference type="GO" id="GO:0005524">
    <property type="term" value="F:ATP binding"/>
    <property type="evidence" value="ECO:0007669"/>
    <property type="project" value="UniProtKB-KW"/>
</dbReference>